<gene>
    <name evidence="1" type="ORF">D8674_036447</name>
</gene>
<dbReference type="EMBL" id="SMOL01000458">
    <property type="protein sequence ID" value="KAB2614131.1"/>
    <property type="molecule type" value="Genomic_DNA"/>
</dbReference>
<organism evidence="1 2">
    <name type="scientific">Pyrus ussuriensis x Pyrus communis</name>
    <dbReference type="NCBI Taxonomy" id="2448454"/>
    <lineage>
        <taxon>Eukaryota</taxon>
        <taxon>Viridiplantae</taxon>
        <taxon>Streptophyta</taxon>
        <taxon>Embryophyta</taxon>
        <taxon>Tracheophyta</taxon>
        <taxon>Spermatophyta</taxon>
        <taxon>Magnoliopsida</taxon>
        <taxon>eudicotyledons</taxon>
        <taxon>Gunneridae</taxon>
        <taxon>Pentapetalae</taxon>
        <taxon>rosids</taxon>
        <taxon>fabids</taxon>
        <taxon>Rosales</taxon>
        <taxon>Rosaceae</taxon>
        <taxon>Amygdaloideae</taxon>
        <taxon>Maleae</taxon>
        <taxon>Pyrus</taxon>
    </lineage>
</organism>
<dbReference type="SUPFAM" id="SSF51735">
    <property type="entry name" value="NAD(P)-binding Rossmann-fold domains"/>
    <property type="match status" value="1"/>
</dbReference>
<evidence type="ECO:0000313" key="1">
    <source>
        <dbReference type="EMBL" id="KAB2614131.1"/>
    </source>
</evidence>
<evidence type="ECO:0000313" key="2">
    <source>
        <dbReference type="Proteomes" id="UP000327157"/>
    </source>
</evidence>
<sequence>MGSPPAKKVLITSNGDEISQSIAFSLAQRGCRLVLMGKESFLRRFVQKITASLEGEVAPVEMVDVDVEDEREGAFDEAVEKACNILGNLDAFVHCYSYEGL</sequence>
<protein>
    <submittedName>
        <fullName evidence="1">Carbonyl reductase family member 4-like</fullName>
    </submittedName>
</protein>
<dbReference type="Gene3D" id="3.40.50.720">
    <property type="entry name" value="NAD(P)-binding Rossmann-like Domain"/>
    <property type="match status" value="1"/>
</dbReference>
<reference evidence="1 2" key="3">
    <citation type="submission" date="2019-11" db="EMBL/GenBank/DDBJ databases">
        <title>A de novo genome assembly of a pear dwarfing rootstock.</title>
        <authorList>
            <person name="Wang F."/>
            <person name="Wang J."/>
            <person name="Li S."/>
            <person name="Zhang Y."/>
            <person name="Fang M."/>
            <person name="Ma L."/>
            <person name="Zhao Y."/>
            <person name="Jiang S."/>
        </authorList>
    </citation>
    <scope>NUCLEOTIDE SEQUENCE [LARGE SCALE GENOMIC DNA]</scope>
    <source>
        <strain evidence="1">S2</strain>
        <tissue evidence="1">Leaf</tissue>
    </source>
</reference>
<reference evidence="2" key="2">
    <citation type="submission" date="2019-10" db="EMBL/GenBank/DDBJ databases">
        <title>A de novo genome assembly of a pear dwarfing rootstock.</title>
        <authorList>
            <person name="Wang F."/>
            <person name="Wang J."/>
            <person name="Li S."/>
            <person name="Zhang Y."/>
            <person name="Fang M."/>
            <person name="Ma L."/>
            <person name="Zhao Y."/>
            <person name="Jiang S."/>
        </authorList>
    </citation>
    <scope>NUCLEOTIDE SEQUENCE [LARGE SCALE GENOMIC DNA]</scope>
</reference>
<reference evidence="1 2" key="1">
    <citation type="submission" date="2019-09" db="EMBL/GenBank/DDBJ databases">
        <authorList>
            <person name="Ou C."/>
        </authorList>
    </citation>
    <scope>NUCLEOTIDE SEQUENCE [LARGE SCALE GENOMIC DNA]</scope>
    <source>
        <strain evidence="1">S2</strain>
        <tissue evidence="1">Leaf</tissue>
    </source>
</reference>
<dbReference type="AlphaFoldDB" id="A0A5N5GJT9"/>
<comment type="caution">
    <text evidence="1">The sequence shown here is derived from an EMBL/GenBank/DDBJ whole genome shotgun (WGS) entry which is preliminary data.</text>
</comment>
<dbReference type="Proteomes" id="UP000327157">
    <property type="component" value="Chromosome 9"/>
</dbReference>
<dbReference type="PANTHER" id="PTHR44375">
    <property type="entry name" value="BETA-KETOACYL-ACP REDUCTASE-LIKE PROTEIN-RELATED"/>
    <property type="match status" value="1"/>
</dbReference>
<accession>A0A5N5GJT9</accession>
<dbReference type="InterPro" id="IPR036291">
    <property type="entry name" value="NAD(P)-bd_dom_sf"/>
</dbReference>
<proteinExistence type="predicted"/>
<name>A0A5N5GJT9_9ROSA</name>
<dbReference type="InterPro" id="IPR002347">
    <property type="entry name" value="SDR_fam"/>
</dbReference>
<keyword evidence="2" id="KW-1185">Reference proteome</keyword>
<dbReference type="OrthoDB" id="294295at2759"/>
<dbReference type="PANTHER" id="PTHR44375:SF6">
    <property type="entry name" value="F28J7.36 PROTEIN"/>
    <property type="match status" value="1"/>
</dbReference>
<dbReference type="Pfam" id="PF13561">
    <property type="entry name" value="adh_short_C2"/>
    <property type="match status" value="1"/>
</dbReference>